<dbReference type="PROSITE" id="PS51700">
    <property type="entry name" value="SEPARIN"/>
    <property type="match status" value="1"/>
</dbReference>
<dbReference type="Proteomes" id="UP001556367">
    <property type="component" value="Unassembled WGS sequence"/>
</dbReference>
<evidence type="ECO:0000256" key="5">
    <source>
        <dbReference type="SAM" id="MobiDB-lite"/>
    </source>
</evidence>
<name>A0ABR3JWD7_9AGAR</name>
<accession>A0ABR3JWD7</accession>
<dbReference type="PANTHER" id="PTHR12792">
    <property type="entry name" value="EXTRA SPINDLE POLES 1-RELATED"/>
    <property type="match status" value="1"/>
</dbReference>
<keyword evidence="3" id="KW-0378">Hydrolase</keyword>
<keyword evidence="4" id="KW-0159">Chromosome partition</keyword>
<evidence type="ECO:0000256" key="1">
    <source>
        <dbReference type="ARBA" id="ARBA00000451"/>
    </source>
</evidence>
<sequence length="2026" mass="222808">MPPKPQPSRRTASQAVSNNAIDELSNRLQKGLQLSDAKSKGKQKATTRSPPDPEQLRISAMRTVNAASQRLSELAQAGRKSASAAECASTASKALQELRGLSPGDVDVERAAASVVGKLITLGMHDAARTAISDIHPRVHAFIHGDQRTLETHFFSIPLPSDSTQTDHVLLSLTSTYLLHALTVCYAIGVSPDLLLSTSSLLSWSRIFCESLPPKHTDAIFTRAYTILAKADSYPLRLYALACLTHASPGTVSADALWDQGTKCVATAAKATQVDATSVISSISILIEHAQLRAELLQGRGFVTFCECWTAFAKKTGRLDVLTKIASFMQGGSSSSASSDLSAAGICAVLAQATLVLEEDTVSTDDLDKHIRGATELLIQLASGRGGWIARSHQDDDEKHQHAAAKVQRALERLRRVAMKYLEKSPASDLVRSLLHVIVDALESSLHEKPAADLYTQALDSQFFLARTVLDVRDARTHGAAFDYLSRCERILGCGFSTDSEENQRLGIDKPNYLRCVSGAFHNLGGTLYQSERYGTAVRFLKEACSVGVRALAGRHSDVALSQSGKGKERAVEVEKNDDVWKQLEDQLFRRCELLGVCYSKMGDRKAAHGAFVEAVRHFPYQSSGFTQLCCARGGVFDASPALKQLGVIIDRVTYLGTFELFQEPKQISLVTLASIQRDSPGSSSPSSDHYITDPLVLGAILEHQLVCLDGNRSKEGSSVVMRRVLEDLLGLYSPQRHPLRRARVLVKCLESSYYESSSVNVACPWHDFRQVATEIVDLCAQEDTGHDTSLLTQRDYLNASAHVWAALHVHRCADTQQVRIVQQHTEEACTFLTAMLNNAMHAAANANDGALSPKGANANRAPLKATKQPTSPPAPRRGARKPPSPKAPRKAPAKRVVTRKVEPRAKAGTASTRLRSQHVAVEVQMAPVTPKPQVVERLSSEPASLAVRPQPRVIRTELLVSDVDFENLCAILATLSSLLAFLGLPLVKLRVLNLLRRLCDAHNGTHNDVYITTSVDLAHEYTKLGKVRKANGIYRRVSTALRDTQASDSARIRFLLRSAHSLALSGDVTQSSSTYCEALSLSENACDEDSKAFTTIQRVHKRAARLEEAAIAAEVFAAIQYAKGDIAMSLNGLLQSLRLWNRAMDSLTRLAPSQPSTRASEEDNPFEAPQPTGLSPHDQAKAASVEAPKPRPSFARRAVMNGLEWHICEGLLTTLFTLSRAYFFRGSPREAQYFAEQAQDLASATNAPAMLSQALARIGQIQVCRGQLEEGHESLVKAGAILDAMQSTENANVDRLRADCSRRNAQLQDAQALYEHARVTIEELEKMFGIFDTSGRKSSISQASTGKEVLVPELLASVLSDQIWLLREEGGVRFDALLEAFLALPPSHATKAEESALLAKLTMHNIYERFGLEMFLSSIKESTISIPMGMSSSKLATLSSSVVDILGNLEKAEELFWSALSYASPAGEVLRVREAAMSLAMARLLRTSLGRGQKGDSALAIRLLDYSNAIALRREVLEVISQKFSNQADDLQWPSISLEGTYISRPSQNLLTRARLNNSPLDSDSDEHSSDPATTSYWESLRVKYQSISPDALASPSSQMLNIPSNWTIVHISVTDDHDTLFITRQQGGSSAHEPLVFCVPLRGRRENEGVEDDEHLSYEDAMQELKEILRLSGEGTRSALQISASDVSAREGWWRTRKALDSRMKSLIENIEFCWLGGFKTILHQSPQLSPELRDELRSNFERIFQAILQLRDKPKAKGSSKKSKQGSSNSLLVFDDALLQCFSTLSPKCRDEELEDLIYFILDLYQFHGVPVAPAEVDIAQSVLDLRSVLEDHAQRLAKSKSSPSAAPQDEEHIFLVLDKNVQSIPWESIPSLLGRSVSRIPSLDFLFDRIQLVNLNRNSEDDCVNQSFVDPRRTFYVLNPSGDLVRTEGRLKDWLHDMHEVGWTGEIGRPPSEQQFLDALSRNDLVLYFGHGGGEQYARSHKIRNLNKCAAVMLWGCSSGDLRDMGDFDRVGTPYNYILAGW</sequence>
<dbReference type="InterPro" id="IPR011990">
    <property type="entry name" value="TPR-like_helical_dom_sf"/>
</dbReference>
<feature type="region of interest" description="Disordered" evidence="5">
    <location>
        <begin position="1"/>
        <end position="54"/>
    </location>
</feature>
<feature type="compositionally biased region" description="Polar residues" evidence="5">
    <location>
        <begin position="8"/>
        <end position="20"/>
    </location>
</feature>
<evidence type="ECO:0000256" key="2">
    <source>
        <dbReference type="ARBA" id="ARBA00012489"/>
    </source>
</evidence>
<dbReference type="EMBL" id="JASNQZ010000002">
    <property type="protein sequence ID" value="KAL0960162.1"/>
    <property type="molecule type" value="Genomic_DNA"/>
</dbReference>
<protein>
    <recommendedName>
        <fullName evidence="2">separase</fullName>
        <ecNumber evidence="2">3.4.22.49</ecNumber>
    </recommendedName>
</protein>
<keyword evidence="8" id="KW-1185">Reference proteome</keyword>
<dbReference type="PANTHER" id="PTHR12792:SF0">
    <property type="entry name" value="SEPARIN"/>
    <property type="match status" value="1"/>
</dbReference>
<dbReference type="EC" id="3.4.22.49" evidence="2"/>
<comment type="caution">
    <text evidence="7">The sequence shown here is derived from an EMBL/GenBank/DDBJ whole genome shotgun (WGS) entry which is preliminary data.</text>
</comment>
<comment type="catalytic activity">
    <reaction evidence="1">
        <text>All bonds known to be hydrolyzed by this endopeptidase have arginine in P1 and an acidic residue in P4. P6 is often occupied by an acidic residue or by a hydroxy-amino-acid residue, the phosphorylation of which enhances cleavage.</text>
        <dbReference type="EC" id="3.4.22.49"/>
    </reaction>
</comment>
<gene>
    <name evidence="7" type="ORF">HGRIS_011797</name>
</gene>
<evidence type="ECO:0000313" key="8">
    <source>
        <dbReference type="Proteomes" id="UP001556367"/>
    </source>
</evidence>
<dbReference type="Gene3D" id="1.25.40.10">
    <property type="entry name" value="Tetratricopeptide repeat domain"/>
    <property type="match status" value="1"/>
</dbReference>
<evidence type="ECO:0000259" key="6">
    <source>
        <dbReference type="PROSITE" id="PS51700"/>
    </source>
</evidence>
<reference evidence="8" key="1">
    <citation type="submission" date="2024-06" db="EMBL/GenBank/DDBJ databases">
        <title>Multi-omics analyses provide insights into the biosynthesis of the anticancer antibiotic pleurotin in Hohenbuehelia grisea.</title>
        <authorList>
            <person name="Weaver J.A."/>
            <person name="Alberti F."/>
        </authorList>
    </citation>
    <scope>NUCLEOTIDE SEQUENCE [LARGE SCALE GENOMIC DNA]</scope>
    <source>
        <strain evidence="8">T-177</strain>
    </source>
</reference>
<dbReference type="InterPro" id="IPR005314">
    <property type="entry name" value="Peptidase_C50"/>
</dbReference>
<evidence type="ECO:0000256" key="3">
    <source>
        <dbReference type="ARBA" id="ARBA00022801"/>
    </source>
</evidence>
<proteinExistence type="predicted"/>
<dbReference type="SUPFAM" id="SSF48452">
    <property type="entry name" value="TPR-like"/>
    <property type="match status" value="2"/>
</dbReference>
<feature type="compositionally biased region" description="Basic residues" evidence="5">
    <location>
        <begin position="888"/>
        <end position="899"/>
    </location>
</feature>
<dbReference type="InterPro" id="IPR030397">
    <property type="entry name" value="SEPARIN_core_dom"/>
</dbReference>
<evidence type="ECO:0000313" key="7">
    <source>
        <dbReference type="EMBL" id="KAL0960162.1"/>
    </source>
</evidence>
<feature type="region of interest" description="Disordered" evidence="5">
    <location>
        <begin position="848"/>
        <end position="916"/>
    </location>
</feature>
<dbReference type="Pfam" id="PF03568">
    <property type="entry name" value="Separin_C"/>
    <property type="match status" value="1"/>
</dbReference>
<evidence type="ECO:0000256" key="4">
    <source>
        <dbReference type="ARBA" id="ARBA00022829"/>
    </source>
</evidence>
<feature type="domain" description="Peptidase C50" evidence="6">
    <location>
        <begin position="1915"/>
        <end position="2012"/>
    </location>
</feature>
<organism evidence="7 8">
    <name type="scientific">Hohenbuehelia grisea</name>
    <dbReference type="NCBI Taxonomy" id="104357"/>
    <lineage>
        <taxon>Eukaryota</taxon>
        <taxon>Fungi</taxon>
        <taxon>Dikarya</taxon>
        <taxon>Basidiomycota</taxon>
        <taxon>Agaricomycotina</taxon>
        <taxon>Agaricomycetes</taxon>
        <taxon>Agaricomycetidae</taxon>
        <taxon>Agaricales</taxon>
        <taxon>Pleurotineae</taxon>
        <taxon>Pleurotaceae</taxon>
        <taxon>Hohenbuehelia</taxon>
    </lineage>
</organism>
<feature type="region of interest" description="Disordered" evidence="5">
    <location>
        <begin position="1151"/>
        <end position="1190"/>
    </location>
</feature>